<evidence type="ECO:0000256" key="1">
    <source>
        <dbReference type="SAM" id="MobiDB-lite"/>
    </source>
</evidence>
<reference evidence="2" key="1">
    <citation type="submission" date="2020-11" db="EMBL/GenBank/DDBJ databases">
        <authorList>
            <person name="Tran Van P."/>
        </authorList>
    </citation>
    <scope>NUCLEOTIDE SEQUENCE</scope>
</reference>
<gene>
    <name evidence="2" type="ORF">TCEB3V08_LOCUS4128</name>
</gene>
<protein>
    <submittedName>
        <fullName evidence="2">Uncharacterized protein</fullName>
    </submittedName>
</protein>
<accession>A0A7R9CJ45</accession>
<feature type="region of interest" description="Disordered" evidence="1">
    <location>
        <begin position="213"/>
        <end position="239"/>
    </location>
</feature>
<evidence type="ECO:0000313" key="2">
    <source>
        <dbReference type="EMBL" id="CAD7397536.1"/>
    </source>
</evidence>
<dbReference type="EMBL" id="OC317532">
    <property type="protein sequence ID" value="CAD7397536.1"/>
    <property type="molecule type" value="Genomic_DNA"/>
</dbReference>
<organism evidence="2">
    <name type="scientific">Timema cristinae</name>
    <name type="common">Walking stick</name>
    <dbReference type="NCBI Taxonomy" id="61476"/>
    <lineage>
        <taxon>Eukaryota</taxon>
        <taxon>Metazoa</taxon>
        <taxon>Ecdysozoa</taxon>
        <taxon>Arthropoda</taxon>
        <taxon>Hexapoda</taxon>
        <taxon>Insecta</taxon>
        <taxon>Pterygota</taxon>
        <taxon>Neoptera</taxon>
        <taxon>Polyneoptera</taxon>
        <taxon>Phasmatodea</taxon>
        <taxon>Timematodea</taxon>
        <taxon>Timematoidea</taxon>
        <taxon>Timematidae</taxon>
        <taxon>Timema</taxon>
    </lineage>
</organism>
<name>A0A7R9CJ45_TIMCR</name>
<sequence>MQLRKVKWHWQTAGVLVWISQQWDNDVHHGIFTEAESSDEFPIGIEFNRVFRIPHCIINNYFWLQAAILYRQSRIEGATLKKLSSHYCFPHVSFHDSKVTPNKVLRHITTLRRVFLRVSDGPTPSPSSRQYRVARECSLDLRSPNVTFTVRVRHTILSSSPTFTVRVRGESEAHYPSIKPYLYSESPSPNLTVRVRHTIILASPNLTVRVRGESQAHYPSNQPHLHSESQRGKGQQPSVERQKLQKELFAFRKFLIEVFLLRILVVTADINLERCSPQRTNVLCNRKRTETSLVQDEVSGSLDIKLEE</sequence>
<dbReference type="AlphaFoldDB" id="A0A7R9CJ45"/>
<proteinExistence type="predicted"/>